<evidence type="ECO:0000313" key="2">
    <source>
        <dbReference type="EMBL" id="KAF2274411.1"/>
    </source>
</evidence>
<protein>
    <recommendedName>
        <fullName evidence="1">Aminoglycoside phosphotransferase domain-containing protein</fullName>
    </recommendedName>
</protein>
<dbReference type="OrthoDB" id="5598852at2759"/>
<dbReference type="SUPFAM" id="SSF56112">
    <property type="entry name" value="Protein kinase-like (PK-like)"/>
    <property type="match status" value="1"/>
</dbReference>
<name>A0A6A6JCX2_WESOR</name>
<dbReference type="Pfam" id="PF01636">
    <property type="entry name" value="APH"/>
    <property type="match status" value="1"/>
</dbReference>
<proteinExistence type="predicted"/>
<dbReference type="InterPro" id="IPR011009">
    <property type="entry name" value="Kinase-like_dom_sf"/>
</dbReference>
<gene>
    <name evidence="2" type="ORF">EI97DRAFT_128266</name>
</gene>
<evidence type="ECO:0000259" key="1">
    <source>
        <dbReference type="Pfam" id="PF01636"/>
    </source>
</evidence>
<dbReference type="InterPro" id="IPR002575">
    <property type="entry name" value="Aminoglycoside_PTrfase"/>
</dbReference>
<feature type="domain" description="Aminoglycoside phosphotransferase" evidence="1">
    <location>
        <begin position="74"/>
        <end position="235"/>
    </location>
</feature>
<dbReference type="Gene3D" id="3.90.1200.10">
    <property type="match status" value="1"/>
</dbReference>
<sequence length="327" mass="37282">MPQNLIHSLNPQNLTFAVSTFRADGEVPVLNEKHWDGGQCRIFKVDFSEGESWSIRIPIHVQSDSQETIASLLRHERDVLEELDRGGFHWAPKHRGSSFTFDNLVGFPFLALSWIEGSPLTWSTTDPPRPVRDKVLRQVAEVQMAIIECSKENKGTATQYFSRLMDNKLRRVRNGQLPELTEQDCFDQRDLLRQVILPELENAPFAIDHGDLAAQNIIVDSEYNITGIIDWGFASKVPAQLAGRLPRLLQLSELVLPPSPILQEDRKAYITSLRSHSSEAAYWMALIQSSPDVDFHHCLLESMRSKGMHHALARLGWRLPYCESHQR</sequence>
<dbReference type="Proteomes" id="UP000800097">
    <property type="component" value="Unassembled WGS sequence"/>
</dbReference>
<dbReference type="AlphaFoldDB" id="A0A6A6JCX2"/>
<evidence type="ECO:0000313" key="3">
    <source>
        <dbReference type="Proteomes" id="UP000800097"/>
    </source>
</evidence>
<dbReference type="PANTHER" id="PTHR21310:SF37">
    <property type="entry name" value="AMINOGLYCOSIDE PHOSPHOTRANSFERASE DOMAIN-CONTAINING PROTEIN"/>
    <property type="match status" value="1"/>
</dbReference>
<dbReference type="GeneID" id="54546273"/>
<dbReference type="InterPro" id="IPR051678">
    <property type="entry name" value="AGP_Transferase"/>
</dbReference>
<dbReference type="PANTHER" id="PTHR21310">
    <property type="entry name" value="AMINOGLYCOSIDE PHOSPHOTRANSFERASE-RELATED-RELATED"/>
    <property type="match status" value="1"/>
</dbReference>
<reference evidence="2" key="1">
    <citation type="journal article" date="2020" name="Stud. Mycol.">
        <title>101 Dothideomycetes genomes: a test case for predicting lifestyles and emergence of pathogens.</title>
        <authorList>
            <person name="Haridas S."/>
            <person name="Albert R."/>
            <person name="Binder M."/>
            <person name="Bloem J."/>
            <person name="Labutti K."/>
            <person name="Salamov A."/>
            <person name="Andreopoulos B."/>
            <person name="Baker S."/>
            <person name="Barry K."/>
            <person name="Bills G."/>
            <person name="Bluhm B."/>
            <person name="Cannon C."/>
            <person name="Castanera R."/>
            <person name="Culley D."/>
            <person name="Daum C."/>
            <person name="Ezra D."/>
            <person name="Gonzalez J."/>
            <person name="Henrissat B."/>
            <person name="Kuo A."/>
            <person name="Liang C."/>
            <person name="Lipzen A."/>
            <person name="Lutzoni F."/>
            <person name="Magnuson J."/>
            <person name="Mondo S."/>
            <person name="Nolan M."/>
            <person name="Ohm R."/>
            <person name="Pangilinan J."/>
            <person name="Park H.-J."/>
            <person name="Ramirez L."/>
            <person name="Alfaro M."/>
            <person name="Sun H."/>
            <person name="Tritt A."/>
            <person name="Yoshinaga Y."/>
            <person name="Zwiers L.-H."/>
            <person name="Turgeon B."/>
            <person name="Goodwin S."/>
            <person name="Spatafora J."/>
            <person name="Crous P."/>
            <person name="Grigoriev I."/>
        </authorList>
    </citation>
    <scope>NUCLEOTIDE SEQUENCE</scope>
    <source>
        <strain evidence="2">CBS 379.55</strain>
    </source>
</reference>
<dbReference type="EMBL" id="ML986503">
    <property type="protein sequence ID" value="KAF2274411.1"/>
    <property type="molecule type" value="Genomic_DNA"/>
</dbReference>
<dbReference type="RefSeq" id="XP_033651950.1">
    <property type="nucleotide sequence ID" value="XM_033793098.1"/>
</dbReference>
<accession>A0A6A6JCX2</accession>
<organism evidence="2 3">
    <name type="scientific">Westerdykella ornata</name>
    <dbReference type="NCBI Taxonomy" id="318751"/>
    <lineage>
        <taxon>Eukaryota</taxon>
        <taxon>Fungi</taxon>
        <taxon>Dikarya</taxon>
        <taxon>Ascomycota</taxon>
        <taxon>Pezizomycotina</taxon>
        <taxon>Dothideomycetes</taxon>
        <taxon>Pleosporomycetidae</taxon>
        <taxon>Pleosporales</taxon>
        <taxon>Sporormiaceae</taxon>
        <taxon>Westerdykella</taxon>
    </lineage>
</organism>
<keyword evidence="3" id="KW-1185">Reference proteome</keyword>